<dbReference type="PROSITE" id="PS50071">
    <property type="entry name" value="HOMEOBOX_2"/>
    <property type="match status" value="1"/>
</dbReference>
<organism evidence="14">
    <name type="scientific">Spodoptera frugiperda</name>
    <name type="common">Fall armyworm</name>
    <dbReference type="NCBI Taxonomy" id="7108"/>
    <lineage>
        <taxon>Eukaryota</taxon>
        <taxon>Metazoa</taxon>
        <taxon>Ecdysozoa</taxon>
        <taxon>Arthropoda</taxon>
        <taxon>Hexapoda</taxon>
        <taxon>Insecta</taxon>
        <taxon>Pterygota</taxon>
        <taxon>Neoptera</taxon>
        <taxon>Endopterygota</taxon>
        <taxon>Lepidoptera</taxon>
        <taxon>Glossata</taxon>
        <taxon>Ditrysia</taxon>
        <taxon>Noctuoidea</taxon>
        <taxon>Noctuidae</taxon>
        <taxon>Amphipyrinae</taxon>
        <taxon>Spodoptera</taxon>
    </lineage>
</organism>
<dbReference type="InterPro" id="IPR027417">
    <property type="entry name" value="P-loop_NTPase"/>
</dbReference>
<dbReference type="InterPro" id="IPR000850">
    <property type="entry name" value="Adenylat/UMP-CMP_kin"/>
</dbReference>
<dbReference type="Gene3D" id="1.10.10.60">
    <property type="entry name" value="Homeodomain-like"/>
    <property type="match status" value="1"/>
</dbReference>
<name>A0A2H1VQ46_SPOFR</name>
<evidence type="ECO:0000256" key="3">
    <source>
        <dbReference type="ARBA" id="ARBA00022741"/>
    </source>
</evidence>
<comment type="subcellular location">
    <subcellularLocation>
        <location evidence="1 11">Nucleus</location>
    </subcellularLocation>
</comment>
<evidence type="ECO:0000256" key="10">
    <source>
        <dbReference type="ARBA" id="ARBA00038021"/>
    </source>
</evidence>
<evidence type="ECO:0000256" key="12">
    <source>
        <dbReference type="SAM" id="MobiDB-lite"/>
    </source>
</evidence>
<dbReference type="Pfam" id="PF00406">
    <property type="entry name" value="ADK"/>
    <property type="match status" value="1"/>
</dbReference>
<comment type="similarity">
    <text evidence="10">Belongs to the TALE/TGIF homeobox family.</text>
</comment>
<dbReference type="GO" id="GO:0006139">
    <property type="term" value="P:nucleobase-containing compound metabolic process"/>
    <property type="evidence" value="ECO:0007669"/>
    <property type="project" value="InterPro"/>
</dbReference>
<dbReference type="SUPFAM" id="SSF46689">
    <property type="entry name" value="Homeodomain-like"/>
    <property type="match status" value="1"/>
</dbReference>
<feature type="compositionally biased region" description="Acidic residues" evidence="12">
    <location>
        <begin position="272"/>
        <end position="281"/>
    </location>
</feature>
<dbReference type="InterPro" id="IPR009057">
    <property type="entry name" value="Homeodomain-like_sf"/>
</dbReference>
<dbReference type="FunFam" id="1.10.10.60:FF:000059">
    <property type="entry name" value="TGFB-induced factor homeobox 1"/>
    <property type="match status" value="1"/>
</dbReference>
<dbReference type="GO" id="GO:0048646">
    <property type="term" value="P:anatomical structure formation involved in morphogenesis"/>
    <property type="evidence" value="ECO:0007669"/>
    <property type="project" value="UniProtKB-ARBA"/>
</dbReference>
<protein>
    <submittedName>
        <fullName evidence="14">SFRICE_006449</fullName>
    </submittedName>
</protein>
<dbReference type="GO" id="GO:0009887">
    <property type="term" value="P:animal organ morphogenesis"/>
    <property type="evidence" value="ECO:0007669"/>
    <property type="project" value="UniProtKB-ARBA"/>
</dbReference>
<dbReference type="InterPro" id="IPR050224">
    <property type="entry name" value="TALE_homeobox"/>
</dbReference>
<reference evidence="14" key="1">
    <citation type="submission" date="2016-07" db="EMBL/GenBank/DDBJ databases">
        <authorList>
            <person name="Bretaudeau A."/>
        </authorList>
    </citation>
    <scope>NUCLEOTIDE SEQUENCE</scope>
    <source>
        <strain evidence="14">Rice</strain>
        <tissue evidence="14">Whole body</tissue>
    </source>
</reference>
<keyword evidence="2" id="KW-0808">Transferase</keyword>
<accession>A0A2H1VQ46</accession>
<evidence type="ECO:0000259" key="13">
    <source>
        <dbReference type="PROSITE" id="PS50071"/>
    </source>
</evidence>
<evidence type="ECO:0000256" key="11">
    <source>
        <dbReference type="PROSITE-ProRule" id="PRU00108"/>
    </source>
</evidence>
<feature type="region of interest" description="Disordered" evidence="12">
    <location>
        <begin position="211"/>
        <end position="232"/>
    </location>
</feature>
<dbReference type="GO" id="GO:0006355">
    <property type="term" value="P:regulation of DNA-templated transcription"/>
    <property type="evidence" value="ECO:0007669"/>
    <property type="project" value="InterPro"/>
</dbReference>
<dbReference type="PANTHER" id="PTHR11850">
    <property type="entry name" value="HOMEOBOX PROTEIN TRANSCRIPTION FACTORS"/>
    <property type="match status" value="1"/>
</dbReference>
<dbReference type="GO" id="GO:0005634">
    <property type="term" value="C:nucleus"/>
    <property type="evidence" value="ECO:0007669"/>
    <property type="project" value="UniProtKB-SubCell"/>
</dbReference>
<dbReference type="AlphaFoldDB" id="A0A2H1VQ46"/>
<dbReference type="SUPFAM" id="SSF52540">
    <property type="entry name" value="P-loop containing nucleoside triphosphate hydrolases"/>
    <property type="match status" value="1"/>
</dbReference>
<evidence type="ECO:0000256" key="4">
    <source>
        <dbReference type="ARBA" id="ARBA00022777"/>
    </source>
</evidence>
<dbReference type="GO" id="GO:0000987">
    <property type="term" value="F:cis-regulatory region sequence-specific DNA binding"/>
    <property type="evidence" value="ECO:0007669"/>
    <property type="project" value="UniProtKB-ARBA"/>
</dbReference>
<dbReference type="Gene3D" id="3.40.50.300">
    <property type="entry name" value="P-loop containing nucleotide triphosphate hydrolases"/>
    <property type="match status" value="1"/>
</dbReference>
<feature type="domain" description="Homeobox" evidence="13">
    <location>
        <begin position="330"/>
        <end position="393"/>
    </location>
</feature>
<dbReference type="PRINTS" id="PR00094">
    <property type="entry name" value="ADENYLTKNASE"/>
</dbReference>
<keyword evidence="5" id="KW-0805">Transcription regulation</keyword>
<evidence type="ECO:0000256" key="9">
    <source>
        <dbReference type="ARBA" id="ARBA00023242"/>
    </source>
</evidence>
<dbReference type="CDD" id="cd00086">
    <property type="entry name" value="homeodomain"/>
    <property type="match status" value="1"/>
</dbReference>
<feature type="region of interest" description="Disordered" evidence="12">
    <location>
        <begin position="264"/>
        <end position="305"/>
    </location>
</feature>
<evidence type="ECO:0000256" key="6">
    <source>
        <dbReference type="ARBA" id="ARBA00023125"/>
    </source>
</evidence>
<proteinExistence type="inferred from homology"/>
<dbReference type="InterPro" id="IPR008422">
    <property type="entry name" value="KN_HD"/>
</dbReference>
<keyword evidence="9 11" id="KW-0539">Nucleus</keyword>
<gene>
    <name evidence="14" type="ORF">SFRICE_006449</name>
</gene>
<evidence type="ECO:0000256" key="7">
    <source>
        <dbReference type="ARBA" id="ARBA00023155"/>
    </source>
</evidence>
<dbReference type="GO" id="GO:0001654">
    <property type="term" value="P:eye development"/>
    <property type="evidence" value="ECO:0007669"/>
    <property type="project" value="UniProtKB-ARBA"/>
</dbReference>
<evidence type="ECO:0000256" key="8">
    <source>
        <dbReference type="ARBA" id="ARBA00023163"/>
    </source>
</evidence>
<sequence>MGCFYSKSNEEDIVYDMSPIRHLPVIFVNGVPGAGNQTVAQTISNITGYTMIRPGDLVRAEASKDTARGRLIADKLQAQEDIPEQLTVDLIKEAMLMQQDAKGFILVGFPKNLRMSNMFNRQVKWPEKIVALEVDSEVAATRLQNKLSELGRPESEINSARQIVKEAAHKVKNVHKRFGGHVITLDSSGNPKALASTLKEILSDTIEQCLKRPESPEPRPPTAVSAPAVTQPLVAPAPEAHVDLEEAEKQSVIKVMKIKLPRDRFPSTSSTEDNESGTDWDAEGRHPAMTHPRHPPPPQRMESTDWNTDSRHLAMTHQRHPPPPQAVIVGSVRKRRGNLPKHSVKILKRWLYDHRYNAYPSDAEKLALSQEANLTVLQVCNWFINARRRILPEMIRREGHDPLHYTISRRGRKQPGAMAGVGPMVGLGGASTSGLGVTPGDSVTVAAWDGIVVENGPDGRAHDYGDGLLVYRSDGDELGDGEEGYSSTISEEEVKYDPSVWQSVIRYGPEDHDLHPAARDRASVVSVATTQVEQTNEPRDTDSEQFCSRAARAIVKRCSTASMVTVSTSEEMVEQVPEPVSSSEDGWQALAHPQLAHLPQLPHPLRARRMQVSPPPQPPPPVAVELEVATTDMWCHT</sequence>
<evidence type="ECO:0000313" key="14">
    <source>
        <dbReference type="EMBL" id="SOQ42965.1"/>
    </source>
</evidence>
<keyword evidence="8" id="KW-0804">Transcription</keyword>
<feature type="DNA-binding region" description="Homeobox" evidence="11">
    <location>
        <begin position="332"/>
        <end position="394"/>
    </location>
</feature>
<dbReference type="SMART" id="SM00389">
    <property type="entry name" value="HOX"/>
    <property type="match status" value="1"/>
</dbReference>
<dbReference type="GO" id="GO:0005524">
    <property type="term" value="F:ATP binding"/>
    <property type="evidence" value="ECO:0007669"/>
    <property type="project" value="InterPro"/>
</dbReference>
<dbReference type="InterPro" id="IPR001356">
    <property type="entry name" value="HD"/>
</dbReference>
<dbReference type="EMBL" id="ODYU01003780">
    <property type="protein sequence ID" value="SOQ42965.1"/>
    <property type="molecule type" value="Genomic_DNA"/>
</dbReference>
<keyword evidence="7 11" id="KW-0371">Homeobox</keyword>
<keyword evidence="6 11" id="KW-0238">DNA-binding</keyword>
<dbReference type="GO" id="GO:0019205">
    <property type="term" value="F:nucleobase-containing compound kinase activity"/>
    <property type="evidence" value="ECO:0007669"/>
    <property type="project" value="InterPro"/>
</dbReference>
<dbReference type="Pfam" id="PF05920">
    <property type="entry name" value="Homeobox_KN"/>
    <property type="match status" value="1"/>
</dbReference>
<keyword evidence="4" id="KW-0418">Kinase</keyword>
<evidence type="ECO:0000256" key="1">
    <source>
        <dbReference type="ARBA" id="ARBA00004123"/>
    </source>
</evidence>
<evidence type="ECO:0000256" key="2">
    <source>
        <dbReference type="ARBA" id="ARBA00022679"/>
    </source>
</evidence>
<evidence type="ECO:0000256" key="5">
    <source>
        <dbReference type="ARBA" id="ARBA00023015"/>
    </source>
</evidence>
<keyword evidence="3" id="KW-0547">Nucleotide-binding</keyword>